<name>A0A9K3LMA5_9STRA</name>
<sequence length="160" mass="18322">MISLGCFKIRQNGRVMVGKGYGNIHFMISLGCFKIRQNGRVMVGKGYGNIHFMISLGFRIFQSITIVLVTETQRIIFRCGDYRLPCYCRRRVETREKALLRNSVSEDEILAGVLKSKTLRQERIATMNQLRVLRLLDLQYEREEGGRKPRAESGGGSTRS</sequence>
<dbReference type="AlphaFoldDB" id="A0A9K3LMA5"/>
<gene>
    <name evidence="1" type="ORF">IV203_037672</name>
</gene>
<organism evidence="1 2">
    <name type="scientific">Nitzschia inconspicua</name>
    <dbReference type="NCBI Taxonomy" id="303405"/>
    <lineage>
        <taxon>Eukaryota</taxon>
        <taxon>Sar</taxon>
        <taxon>Stramenopiles</taxon>
        <taxon>Ochrophyta</taxon>
        <taxon>Bacillariophyta</taxon>
        <taxon>Bacillariophyceae</taxon>
        <taxon>Bacillariophycidae</taxon>
        <taxon>Bacillariales</taxon>
        <taxon>Bacillariaceae</taxon>
        <taxon>Nitzschia</taxon>
    </lineage>
</organism>
<protein>
    <submittedName>
        <fullName evidence="1">Uncharacterized protein</fullName>
    </submittedName>
</protein>
<comment type="caution">
    <text evidence="1">The sequence shown here is derived from an EMBL/GenBank/DDBJ whole genome shotgun (WGS) entry which is preliminary data.</text>
</comment>
<dbReference type="Proteomes" id="UP000693970">
    <property type="component" value="Unassembled WGS sequence"/>
</dbReference>
<evidence type="ECO:0000313" key="2">
    <source>
        <dbReference type="Proteomes" id="UP000693970"/>
    </source>
</evidence>
<dbReference type="EMBL" id="JAGRRH010000009">
    <property type="protein sequence ID" value="KAG7364470.1"/>
    <property type="molecule type" value="Genomic_DNA"/>
</dbReference>
<evidence type="ECO:0000313" key="1">
    <source>
        <dbReference type="EMBL" id="KAG7364470.1"/>
    </source>
</evidence>
<reference evidence="1" key="2">
    <citation type="submission" date="2021-04" db="EMBL/GenBank/DDBJ databases">
        <authorList>
            <person name="Podell S."/>
        </authorList>
    </citation>
    <scope>NUCLEOTIDE SEQUENCE</scope>
    <source>
        <strain evidence="1">Hildebrandi</strain>
    </source>
</reference>
<keyword evidence="2" id="KW-1185">Reference proteome</keyword>
<accession>A0A9K3LMA5</accession>
<proteinExistence type="predicted"/>
<reference evidence="1" key="1">
    <citation type="journal article" date="2021" name="Sci. Rep.">
        <title>Diploid genomic architecture of Nitzschia inconspicua, an elite biomass production diatom.</title>
        <authorList>
            <person name="Oliver A."/>
            <person name="Podell S."/>
            <person name="Pinowska A."/>
            <person name="Traller J.C."/>
            <person name="Smith S.R."/>
            <person name="McClure R."/>
            <person name="Beliaev A."/>
            <person name="Bohutskyi P."/>
            <person name="Hill E.A."/>
            <person name="Rabines A."/>
            <person name="Zheng H."/>
            <person name="Allen L.Z."/>
            <person name="Kuo A."/>
            <person name="Grigoriev I.V."/>
            <person name="Allen A.E."/>
            <person name="Hazlebeck D."/>
            <person name="Allen E.E."/>
        </authorList>
    </citation>
    <scope>NUCLEOTIDE SEQUENCE</scope>
    <source>
        <strain evidence="1">Hildebrandi</strain>
    </source>
</reference>